<evidence type="ECO:0000313" key="3">
    <source>
        <dbReference type="EMBL" id="GHD68199.1"/>
    </source>
</evidence>
<name>A0ABQ3H5M9_9NEIS</name>
<comment type="caution">
    <text evidence="3">The sequence shown here is derived from an EMBL/GenBank/DDBJ whole genome shotgun (WGS) entry which is preliminary data.</text>
</comment>
<feature type="chain" id="PRO_5046146614" evidence="1">
    <location>
        <begin position="21"/>
        <end position="349"/>
    </location>
</feature>
<evidence type="ECO:0000259" key="2">
    <source>
        <dbReference type="Pfam" id="PF09084"/>
    </source>
</evidence>
<reference evidence="4" key="1">
    <citation type="journal article" date="2019" name="Int. J. Syst. Evol. Microbiol.">
        <title>The Global Catalogue of Microorganisms (GCM) 10K type strain sequencing project: providing services to taxonomists for standard genome sequencing and annotation.</title>
        <authorList>
            <consortium name="The Broad Institute Genomics Platform"/>
            <consortium name="The Broad Institute Genome Sequencing Center for Infectious Disease"/>
            <person name="Wu L."/>
            <person name="Ma J."/>
        </authorList>
    </citation>
    <scope>NUCLEOTIDE SEQUENCE [LARGE SCALE GENOMIC DNA]</scope>
    <source>
        <strain evidence="4">KCTC 23701</strain>
    </source>
</reference>
<dbReference type="Pfam" id="PF09084">
    <property type="entry name" value="NMT1"/>
    <property type="match status" value="1"/>
</dbReference>
<protein>
    <submittedName>
        <fullName evidence="3">ABC transporter</fullName>
    </submittedName>
</protein>
<dbReference type="InterPro" id="IPR015168">
    <property type="entry name" value="SsuA/THI5"/>
</dbReference>
<sequence>MMKRALVSLLFGFVSAFGVAANPAVIRVGVSTGASGSPATFGGAATAIAQQRGVLEAAFKPDGIRVEWVFFKGAGPAANEALASKQLDFIWQGDLAAITGKAGGLNTRILLGDSRLAPSYLVVPAKSKAASLEDLKGRKFALFKGTTQQLTFNRIAAQRGLAERDFKTINMDGATTLAALAAGDIDGVYLPVNALQLQERGVVRVIEDTRRDPLVAAHTHLLVDAAFEQRHPQLVQKLVSALVANAAWTSDEANRQQVFTGWARAGVPVSAWQRDYQPDALKQRLTPLLDPFFYAHYRDAVRFARQFGLIRKDVDVDAWIAPQYLREALKAQKLERYWTPLAADGKGAA</sequence>
<feature type="domain" description="SsuA/THI5-like" evidence="2">
    <location>
        <begin position="59"/>
        <end position="245"/>
    </location>
</feature>
<organism evidence="3 4">
    <name type="scientific">Jeongeupia chitinilytica</name>
    <dbReference type="NCBI Taxonomy" id="1041641"/>
    <lineage>
        <taxon>Bacteria</taxon>
        <taxon>Pseudomonadati</taxon>
        <taxon>Pseudomonadota</taxon>
        <taxon>Betaproteobacteria</taxon>
        <taxon>Neisseriales</taxon>
        <taxon>Chitinibacteraceae</taxon>
        <taxon>Jeongeupia</taxon>
    </lineage>
</organism>
<accession>A0ABQ3H5M9</accession>
<keyword evidence="1" id="KW-0732">Signal</keyword>
<dbReference type="PANTHER" id="PTHR30024">
    <property type="entry name" value="ALIPHATIC SULFONATES-BINDING PROTEIN-RELATED"/>
    <property type="match status" value="1"/>
</dbReference>
<dbReference type="Proteomes" id="UP000604737">
    <property type="component" value="Unassembled WGS sequence"/>
</dbReference>
<keyword evidence="4" id="KW-1185">Reference proteome</keyword>
<gene>
    <name evidence="3" type="ORF">GCM10007350_32960</name>
</gene>
<dbReference type="SUPFAM" id="SSF53850">
    <property type="entry name" value="Periplasmic binding protein-like II"/>
    <property type="match status" value="1"/>
</dbReference>
<dbReference type="EMBL" id="BMYO01000010">
    <property type="protein sequence ID" value="GHD68199.1"/>
    <property type="molecule type" value="Genomic_DNA"/>
</dbReference>
<dbReference type="Gene3D" id="3.40.190.10">
    <property type="entry name" value="Periplasmic binding protein-like II"/>
    <property type="match status" value="2"/>
</dbReference>
<dbReference type="PANTHER" id="PTHR30024:SF21">
    <property type="entry name" value="ABC TRANSPORTER SUBSTRATE-BINDING PROTEIN"/>
    <property type="match status" value="1"/>
</dbReference>
<proteinExistence type="predicted"/>
<evidence type="ECO:0000256" key="1">
    <source>
        <dbReference type="SAM" id="SignalP"/>
    </source>
</evidence>
<feature type="signal peptide" evidence="1">
    <location>
        <begin position="1"/>
        <end position="20"/>
    </location>
</feature>
<evidence type="ECO:0000313" key="4">
    <source>
        <dbReference type="Proteomes" id="UP000604737"/>
    </source>
</evidence>